<dbReference type="InterPro" id="IPR005122">
    <property type="entry name" value="Uracil-DNA_glycosylase-like"/>
</dbReference>
<dbReference type="InterPro" id="IPR026353">
    <property type="entry name" value="Hypoxan-DNA_Glyclase"/>
</dbReference>
<gene>
    <name evidence="2" type="ORF">OFBG_00789</name>
</gene>
<proteinExistence type="predicted"/>
<evidence type="ECO:0000313" key="3">
    <source>
        <dbReference type="Proteomes" id="UP000005089"/>
    </source>
</evidence>
<dbReference type="eggNOG" id="COG3663">
    <property type="taxonomic scope" value="Bacteria"/>
</dbReference>
<evidence type="ECO:0000313" key="2">
    <source>
        <dbReference type="EMBL" id="EEO29761.1"/>
    </source>
</evidence>
<dbReference type="Pfam" id="PF03167">
    <property type="entry name" value="UDG"/>
    <property type="match status" value="1"/>
</dbReference>
<dbReference type="AlphaFoldDB" id="C3X985"/>
<dbReference type="InterPro" id="IPR036895">
    <property type="entry name" value="Uracil-DNA_glycosylase-like_sf"/>
</dbReference>
<dbReference type="Proteomes" id="UP000005089">
    <property type="component" value="Unassembled WGS sequence"/>
</dbReference>
<dbReference type="SMART" id="SM00987">
    <property type="entry name" value="UreE_C"/>
    <property type="match status" value="1"/>
</dbReference>
<name>C3X985_OXAFO</name>
<organism evidence="2 3">
    <name type="scientific">Oxalobacter formigenes OXCC13</name>
    <dbReference type="NCBI Taxonomy" id="556269"/>
    <lineage>
        <taxon>Bacteria</taxon>
        <taxon>Pseudomonadati</taxon>
        <taxon>Pseudomonadota</taxon>
        <taxon>Betaproteobacteria</taxon>
        <taxon>Burkholderiales</taxon>
        <taxon>Oxalobacteraceae</taxon>
        <taxon>Oxalobacter</taxon>
    </lineage>
</organism>
<dbReference type="SMART" id="SM00986">
    <property type="entry name" value="UDG"/>
    <property type="match status" value="1"/>
</dbReference>
<dbReference type="Gene3D" id="3.40.470.10">
    <property type="entry name" value="Uracil-DNA glycosylase-like domain"/>
    <property type="match status" value="1"/>
</dbReference>
<sequence>MAPLEGLPPLLSPDIHTIILGSFPSRESLAASQYYAHPRNQFWRLLSEVLTDDLAQQPYEDRLPRLLTHKIGLWDVISMCEREGSLDSRIKHAVANDFDLLKKECPKLKKICFNGKVAGAYAERLSSAGFETIVLPSSSPAYASRSFEDKLAIWKKILD</sequence>
<reference evidence="2 3" key="1">
    <citation type="submission" date="2009-02" db="EMBL/GenBank/DDBJ databases">
        <title>The Genome Sequence of Oxalobacter formigenes OXCC13.</title>
        <authorList>
            <consortium name="The Broad Institute Genome Sequencing Platform"/>
            <person name="Ward D."/>
            <person name="Young S.K."/>
            <person name="Kodira C.D."/>
            <person name="Zeng Q."/>
            <person name="Koehrsen M."/>
            <person name="Alvarado L."/>
            <person name="Berlin A."/>
            <person name="Borenstein D."/>
            <person name="Chen Z."/>
            <person name="Engels R."/>
            <person name="Freedman E."/>
            <person name="Gellesch M."/>
            <person name="Goldberg J."/>
            <person name="Griggs A."/>
            <person name="Gujja S."/>
            <person name="Heiman D."/>
            <person name="Hepburn T."/>
            <person name="Howarth C."/>
            <person name="Jen D."/>
            <person name="Larson L."/>
            <person name="Lewis B."/>
            <person name="Mehta T."/>
            <person name="Park D."/>
            <person name="Pearson M."/>
            <person name="Roberts A."/>
            <person name="Saif S."/>
            <person name="Shea T."/>
            <person name="Shenoy N."/>
            <person name="Sisk P."/>
            <person name="Stolte C."/>
            <person name="Sykes S."/>
            <person name="Walk T."/>
            <person name="White J."/>
            <person name="Yandava C."/>
            <person name="Allison M.J."/>
            <person name="Lander E."/>
            <person name="Nusbaum C."/>
            <person name="Galagan J."/>
            <person name="Birren B."/>
        </authorList>
    </citation>
    <scope>NUCLEOTIDE SEQUENCE [LARGE SCALE GENOMIC DNA]</scope>
    <source>
        <strain evidence="2 3">OXCC13</strain>
    </source>
</reference>
<dbReference type="CDD" id="cd10032">
    <property type="entry name" value="UDG-F6_HDG"/>
    <property type="match status" value="1"/>
</dbReference>
<dbReference type="HOGENOM" id="CLU_094865_0_1_4"/>
<dbReference type="SUPFAM" id="SSF52141">
    <property type="entry name" value="Uracil-DNA glycosylase-like"/>
    <property type="match status" value="1"/>
</dbReference>
<keyword evidence="3" id="KW-1185">Reference proteome</keyword>
<evidence type="ECO:0000259" key="1">
    <source>
        <dbReference type="SMART" id="SM00986"/>
    </source>
</evidence>
<dbReference type="EMBL" id="GG658170">
    <property type="protein sequence ID" value="EEO29761.1"/>
    <property type="molecule type" value="Genomic_DNA"/>
</dbReference>
<feature type="domain" description="Uracil-DNA glycosylase-like" evidence="1">
    <location>
        <begin position="8"/>
        <end position="158"/>
    </location>
</feature>
<protein>
    <recommendedName>
        <fullName evidence="1">Uracil-DNA glycosylase-like domain-containing protein</fullName>
    </recommendedName>
</protein>
<dbReference type="STRING" id="847.BRW83_1429"/>
<dbReference type="NCBIfam" id="TIGR04274">
    <property type="entry name" value="hypoxanDNAglyco"/>
    <property type="match status" value="1"/>
</dbReference>
<accession>C3X985</accession>